<evidence type="ECO:0000256" key="1">
    <source>
        <dbReference type="SAM" id="MobiDB-lite"/>
    </source>
</evidence>
<reference evidence="3 4" key="1">
    <citation type="submission" date="2020-08" db="EMBL/GenBank/DDBJ databases">
        <title>Genomic Encyclopedia of Type Strains, Phase IV (KMG-IV): sequencing the most valuable type-strain genomes for metagenomic binning, comparative biology and taxonomic classification.</title>
        <authorList>
            <person name="Goeker M."/>
        </authorList>
    </citation>
    <scope>NUCLEOTIDE SEQUENCE [LARGE SCALE GENOMIC DNA]</scope>
    <source>
        <strain evidence="3 4">DSM 45385</strain>
    </source>
</reference>
<keyword evidence="4" id="KW-1185">Reference proteome</keyword>
<proteinExistence type="predicted"/>
<evidence type="ECO:0000313" key="4">
    <source>
        <dbReference type="Proteomes" id="UP000568380"/>
    </source>
</evidence>
<feature type="transmembrane region" description="Helical" evidence="2">
    <location>
        <begin position="134"/>
        <end position="153"/>
    </location>
</feature>
<dbReference type="EMBL" id="JACHIN010000021">
    <property type="protein sequence ID" value="MBB5084140.1"/>
    <property type="molecule type" value="Genomic_DNA"/>
</dbReference>
<evidence type="ECO:0000256" key="2">
    <source>
        <dbReference type="SAM" id="Phobius"/>
    </source>
</evidence>
<comment type="caution">
    <text evidence="3">The sequence shown here is derived from an EMBL/GenBank/DDBJ whole genome shotgun (WGS) entry which is preliminary data.</text>
</comment>
<protein>
    <recommendedName>
        <fullName evidence="5">XRE family transcriptional regulator</fullName>
    </recommendedName>
</protein>
<sequence>MSDTTDPSDVRTGAEFMSGLRRLKAWSGRSYREIQAQAERAGHALPYSTAAGMLKRATLPREQVVEAFARGCGLGAEQAAAWVAARKRVAMEAAPQPQPQPQAEGQARAEGQAQVQAEVRARARAVRGWAVGRWRWVAAVLVVAGLVGVAATYQAESEFVVVSDVQEIEP</sequence>
<organism evidence="3 4">
    <name type="scientific">Nonomuraea endophytica</name>
    <dbReference type="NCBI Taxonomy" id="714136"/>
    <lineage>
        <taxon>Bacteria</taxon>
        <taxon>Bacillati</taxon>
        <taxon>Actinomycetota</taxon>
        <taxon>Actinomycetes</taxon>
        <taxon>Streptosporangiales</taxon>
        <taxon>Streptosporangiaceae</taxon>
        <taxon>Nonomuraea</taxon>
    </lineage>
</organism>
<keyword evidence="2" id="KW-1133">Transmembrane helix</keyword>
<keyword evidence="2" id="KW-0812">Transmembrane</keyword>
<dbReference type="AlphaFoldDB" id="A0A7W8AFF9"/>
<feature type="compositionally biased region" description="Low complexity" evidence="1">
    <location>
        <begin position="101"/>
        <end position="111"/>
    </location>
</feature>
<evidence type="ECO:0008006" key="5">
    <source>
        <dbReference type="Google" id="ProtNLM"/>
    </source>
</evidence>
<evidence type="ECO:0000313" key="3">
    <source>
        <dbReference type="EMBL" id="MBB5084140.1"/>
    </source>
</evidence>
<dbReference type="Proteomes" id="UP000568380">
    <property type="component" value="Unassembled WGS sequence"/>
</dbReference>
<accession>A0A7W8AFF9</accession>
<name>A0A7W8AFF9_9ACTN</name>
<gene>
    <name evidence="3" type="ORF">HNR40_009648</name>
</gene>
<feature type="region of interest" description="Disordered" evidence="1">
    <location>
        <begin position="92"/>
        <end position="111"/>
    </location>
</feature>
<keyword evidence="2" id="KW-0472">Membrane</keyword>
<dbReference type="RefSeq" id="WP_184973826.1">
    <property type="nucleotide sequence ID" value="NZ_JACHIN010000021.1"/>
</dbReference>